<evidence type="ECO:0000256" key="1">
    <source>
        <dbReference type="SAM" id="Coils"/>
    </source>
</evidence>
<gene>
    <name evidence="3" type="ORF">CL6EHI_c00059</name>
</gene>
<accession>A0A175JIY2</accession>
<sequence length="138" mass="16551">MTHKEQPKSNETSLPLQTKSEPIIKTNHPTPLSSSLNKQHPFSQTCFIKPEEMNEKNKKTLAELFYIDSKRNYLIIKSEVKHLKQKKKVLDKQIDPVYFSEKERINNLLFNKLKEKEELKKEYHLKKNELRKTKKRIF</sequence>
<protein>
    <submittedName>
        <fullName evidence="3">Two tm domain protein</fullName>
    </submittedName>
</protein>
<organism evidence="3 4">
    <name type="scientific">Entamoeba histolytica</name>
    <dbReference type="NCBI Taxonomy" id="5759"/>
    <lineage>
        <taxon>Eukaryota</taxon>
        <taxon>Amoebozoa</taxon>
        <taxon>Evosea</taxon>
        <taxon>Archamoebae</taxon>
        <taxon>Mastigamoebida</taxon>
        <taxon>Entamoebidae</taxon>
        <taxon>Entamoeba</taxon>
    </lineage>
</organism>
<keyword evidence="1" id="KW-0175">Coiled coil</keyword>
<feature type="region of interest" description="Disordered" evidence="2">
    <location>
        <begin position="1"/>
        <end position="38"/>
    </location>
</feature>
<feature type="coiled-coil region" evidence="1">
    <location>
        <begin position="102"/>
        <end position="136"/>
    </location>
</feature>
<dbReference type="VEuPathDB" id="AmoebaDB:EHI8A_039770"/>
<feature type="compositionally biased region" description="Polar residues" evidence="2">
    <location>
        <begin position="9"/>
        <end position="20"/>
    </location>
</feature>
<comment type="caution">
    <text evidence="3">The sequence shown here is derived from an EMBL/GenBank/DDBJ whole genome shotgun (WGS) entry which is preliminary data.</text>
</comment>
<name>A0A175JIY2_ENTHI</name>
<evidence type="ECO:0000313" key="4">
    <source>
        <dbReference type="Proteomes" id="UP000078387"/>
    </source>
</evidence>
<dbReference type="VEuPathDB" id="AmoebaDB:KM1_070700"/>
<feature type="compositionally biased region" description="Polar residues" evidence="2">
    <location>
        <begin position="27"/>
        <end position="38"/>
    </location>
</feature>
<dbReference type="EMBL" id="BDEQ01000001">
    <property type="protein sequence ID" value="GAT93428.1"/>
    <property type="molecule type" value="Genomic_DNA"/>
</dbReference>
<proteinExistence type="predicted"/>
<evidence type="ECO:0000256" key="2">
    <source>
        <dbReference type="SAM" id="MobiDB-lite"/>
    </source>
</evidence>
<dbReference type="Proteomes" id="UP000078387">
    <property type="component" value="Unassembled WGS sequence"/>
</dbReference>
<reference evidence="3 4" key="1">
    <citation type="submission" date="2016-05" db="EMBL/GenBank/DDBJ databases">
        <title>First whole genome sequencing of Entamoeba histolytica HM1:IMSS-clone-6.</title>
        <authorList>
            <person name="Mukherjee Avik.K."/>
            <person name="Izumyama S."/>
            <person name="Nakada-Tsukui K."/>
            <person name="Nozaki T."/>
        </authorList>
    </citation>
    <scope>NUCLEOTIDE SEQUENCE [LARGE SCALE GENOMIC DNA]</scope>
    <source>
        <strain evidence="3 4">HM1:IMSS clone 6</strain>
    </source>
</reference>
<evidence type="ECO:0000313" key="3">
    <source>
        <dbReference type="EMBL" id="GAT93428.1"/>
    </source>
</evidence>
<dbReference type="AlphaFoldDB" id="A0A175JIY2"/>